<protein>
    <submittedName>
        <fullName evidence="1">Uncharacterized protein</fullName>
    </submittedName>
</protein>
<dbReference type="Proteomes" id="UP000198926">
    <property type="component" value="Unassembled WGS sequence"/>
</dbReference>
<dbReference type="OrthoDB" id="7849563at2"/>
<keyword evidence="2" id="KW-1185">Reference proteome</keyword>
<organism evidence="1 2">
    <name type="scientific">Yoonia litorea</name>
    <dbReference type="NCBI Taxonomy" id="1123755"/>
    <lineage>
        <taxon>Bacteria</taxon>
        <taxon>Pseudomonadati</taxon>
        <taxon>Pseudomonadota</taxon>
        <taxon>Alphaproteobacteria</taxon>
        <taxon>Rhodobacterales</taxon>
        <taxon>Paracoccaceae</taxon>
        <taxon>Yoonia</taxon>
    </lineage>
</organism>
<evidence type="ECO:0000313" key="2">
    <source>
        <dbReference type="Proteomes" id="UP000198926"/>
    </source>
</evidence>
<accession>A0A1I6MWN1</accession>
<dbReference type="EMBL" id="FOZM01000002">
    <property type="protein sequence ID" value="SFS20079.1"/>
    <property type="molecule type" value="Genomic_DNA"/>
</dbReference>
<sequence length="425" mass="48985">MSSKTLAKYDNAFSTRGNAIGQKRMDAQKGRIQNVLGTKGPFTDEFKSLVLSDYLNIMSSPYLAKELKGAKMVLRALSEDRHSPEAQDLFDRMSGDFVERNEPCMLCPIWRHEEAIRILSALALRYCFEDVRDELFFATIVFGFADNLESLEVLIEDTRQQLADVQKAMTMQRRGLVLAGAFEPDLRSPEQLRDMKLLSALSQELSWGVASHGGWVLTGHFIGRAPYRREFEALCRKTWPSRNDRRVDFAPLHKEKAITESLAELVSYLFKFEQTLFNTSGTRKNGSPRSFRSVQNAFHGPTLDTRKAVPKGFDRKAAIRQWALFVDRLGPDRLLYSVETAHAQKWYSESEMAYFRRAEDFDMINGAHRIEVHRDTGPHDQSIDPEKKHRVPIRRTRKLRFDEDWYNRTDIPDVDPFTHAVAIML</sequence>
<proteinExistence type="predicted"/>
<evidence type="ECO:0000313" key="1">
    <source>
        <dbReference type="EMBL" id="SFS20079.1"/>
    </source>
</evidence>
<name>A0A1I6MWN1_9RHOB</name>
<reference evidence="1 2" key="1">
    <citation type="submission" date="2016-10" db="EMBL/GenBank/DDBJ databases">
        <authorList>
            <person name="de Groot N.N."/>
        </authorList>
    </citation>
    <scope>NUCLEOTIDE SEQUENCE [LARGE SCALE GENOMIC DNA]</scope>
    <source>
        <strain evidence="1 2">DSM 29433</strain>
    </source>
</reference>
<gene>
    <name evidence="1" type="ORF">SAMN05444714_2471</name>
</gene>
<dbReference type="AlphaFoldDB" id="A0A1I6MWN1"/>
<dbReference type="RefSeq" id="WP_131802584.1">
    <property type="nucleotide sequence ID" value="NZ_FOZM01000002.1"/>
</dbReference>